<dbReference type="AlphaFoldDB" id="A0A6J4LSZ7"/>
<dbReference type="EMBL" id="CADCUB010000116">
    <property type="protein sequence ID" value="CAA9341138.1"/>
    <property type="molecule type" value="Genomic_DNA"/>
</dbReference>
<evidence type="ECO:0000313" key="2">
    <source>
        <dbReference type="EMBL" id="CAA9341138.1"/>
    </source>
</evidence>
<sequence>DAPEPTRGVRHRPARLPALPPVQLAGAGPDAPHHPRVGAAASPRRPGARDRRRHLRPASHGRAGPAGCALPEHRHRTDQQHRPGRRRPSAAGARQVGRPGPRHRGARAHPAAAAHARRGLPGAARRRQAHPHHPLHVRRARLPRLLPLHPARHGRAAGRGRHARRADGPARGLLRLRPRAAAQPRPRQHRRPARRLAGARPAQEAAVGGGHRRHGPVGPRHVRGAGPGPARRPRLAQRTGLLLPVRQGPGHAAGSRSGRSADRRL</sequence>
<organism evidence="2">
    <name type="scientific">uncultured Frankineae bacterium</name>
    <dbReference type="NCBI Taxonomy" id="437475"/>
    <lineage>
        <taxon>Bacteria</taxon>
        <taxon>Bacillati</taxon>
        <taxon>Actinomycetota</taxon>
        <taxon>Actinomycetes</taxon>
        <taxon>Frankiales</taxon>
        <taxon>environmental samples</taxon>
    </lineage>
</organism>
<feature type="compositionally biased region" description="Low complexity" evidence="1">
    <location>
        <begin position="89"/>
        <end position="99"/>
    </location>
</feature>
<proteinExistence type="predicted"/>
<feature type="compositionally biased region" description="Basic residues" evidence="1">
    <location>
        <begin position="210"/>
        <end position="223"/>
    </location>
</feature>
<accession>A0A6J4LSZ7</accession>
<feature type="compositionally biased region" description="Low complexity" evidence="1">
    <location>
        <begin position="108"/>
        <end position="123"/>
    </location>
</feature>
<feature type="region of interest" description="Disordered" evidence="1">
    <location>
        <begin position="1"/>
        <end position="265"/>
    </location>
</feature>
<reference evidence="2" key="1">
    <citation type="submission" date="2020-02" db="EMBL/GenBank/DDBJ databases">
        <authorList>
            <person name="Meier V. D."/>
        </authorList>
    </citation>
    <scope>NUCLEOTIDE SEQUENCE</scope>
    <source>
        <strain evidence="2">AVDCRST_MAG07</strain>
    </source>
</reference>
<feature type="compositionally biased region" description="Basic residues" evidence="1">
    <location>
        <begin position="50"/>
        <end position="59"/>
    </location>
</feature>
<gene>
    <name evidence="2" type="ORF">AVDCRST_MAG07-2378</name>
</gene>
<protein>
    <submittedName>
        <fullName evidence="2">Uncharacterized protein</fullName>
    </submittedName>
</protein>
<feature type="compositionally biased region" description="Low complexity" evidence="1">
    <location>
        <begin position="169"/>
        <end position="185"/>
    </location>
</feature>
<name>A0A6J4LSZ7_9ACTN</name>
<feature type="non-terminal residue" evidence="2">
    <location>
        <position position="265"/>
    </location>
</feature>
<feature type="compositionally biased region" description="Basic and acidic residues" evidence="1">
    <location>
        <begin position="71"/>
        <end position="81"/>
    </location>
</feature>
<feature type="non-terminal residue" evidence="2">
    <location>
        <position position="1"/>
    </location>
</feature>
<feature type="compositionally biased region" description="Basic residues" evidence="1">
    <location>
        <begin position="150"/>
        <end position="164"/>
    </location>
</feature>
<evidence type="ECO:0000256" key="1">
    <source>
        <dbReference type="SAM" id="MobiDB-lite"/>
    </source>
</evidence>
<feature type="compositionally biased region" description="Basic residues" evidence="1">
    <location>
        <begin position="124"/>
        <end position="142"/>
    </location>
</feature>